<keyword evidence="3 9" id="KW-0456">Lyase</keyword>
<evidence type="ECO:0000259" key="6">
    <source>
        <dbReference type="Pfam" id="PF02278"/>
    </source>
</evidence>
<dbReference type="SUPFAM" id="SSF48230">
    <property type="entry name" value="Chondroitin AC/alginate lyase"/>
    <property type="match status" value="1"/>
</dbReference>
<dbReference type="InterPro" id="IPR014718">
    <property type="entry name" value="GH-type_carb-bd"/>
</dbReference>
<dbReference type="InterPro" id="IPR008929">
    <property type="entry name" value="Chondroitin_lyas"/>
</dbReference>
<dbReference type="GO" id="GO:0030246">
    <property type="term" value="F:carbohydrate binding"/>
    <property type="evidence" value="ECO:0007669"/>
    <property type="project" value="InterPro"/>
</dbReference>
<dbReference type="AlphaFoldDB" id="A0AA40MH92"/>
<dbReference type="GO" id="GO:0016837">
    <property type="term" value="F:carbon-oxygen lyase activity, acting on polysaccharides"/>
    <property type="evidence" value="ECO:0007669"/>
    <property type="project" value="UniProtKB-ARBA"/>
</dbReference>
<dbReference type="Pfam" id="PF02884">
    <property type="entry name" value="Lyase_8_C"/>
    <property type="match status" value="1"/>
</dbReference>
<dbReference type="PANTHER" id="PTHR38481:SF1">
    <property type="entry name" value="HYALURONATE LYASE"/>
    <property type="match status" value="1"/>
</dbReference>
<feature type="domain" description="Polysaccharide lyase family 8 central" evidence="6">
    <location>
        <begin position="431"/>
        <end position="726"/>
    </location>
</feature>
<feature type="signal peptide" evidence="5">
    <location>
        <begin position="1"/>
        <end position="21"/>
    </location>
</feature>
<evidence type="ECO:0000313" key="10">
    <source>
        <dbReference type="Proteomes" id="UP000030475"/>
    </source>
</evidence>
<dbReference type="PANTHER" id="PTHR38481">
    <property type="entry name" value="HYALURONATE LYASE"/>
    <property type="match status" value="1"/>
</dbReference>
<dbReference type="Gene3D" id="1.50.10.100">
    <property type="entry name" value="Chondroitin AC/alginate lyase"/>
    <property type="match status" value="1"/>
</dbReference>
<dbReference type="InterPro" id="IPR012970">
    <property type="entry name" value="Lyase_8_alpha_N"/>
</dbReference>
<comment type="caution">
    <text evidence="9">The sequence shown here is derived from an EMBL/GenBank/DDBJ whole genome shotgun (WGS) entry which is preliminary data.</text>
</comment>
<dbReference type="EMBL" id="JQIM01000007">
    <property type="protein sequence ID" value="KGX17052.1"/>
    <property type="molecule type" value="Genomic_DNA"/>
</dbReference>
<dbReference type="CDD" id="cd01083">
    <property type="entry name" value="GAG_Lyase"/>
    <property type="match status" value="1"/>
</dbReference>
<feature type="active site" evidence="4">
    <location>
        <position position="341"/>
    </location>
</feature>
<dbReference type="InterPro" id="IPR011071">
    <property type="entry name" value="Lyase_8-like_C"/>
</dbReference>
<dbReference type="GO" id="GO:0005576">
    <property type="term" value="C:extracellular region"/>
    <property type="evidence" value="ECO:0007669"/>
    <property type="project" value="InterPro"/>
</dbReference>
<gene>
    <name evidence="9" type="primary">xly</name>
    <name evidence="9" type="ORF">Y036_6143</name>
</gene>
<evidence type="ECO:0000259" key="8">
    <source>
        <dbReference type="Pfam" id="PF08124"/>
    </source>
</evidence>
<name>A0AA40MH92_BURPE</name>
<feature type="domain" description="Polysaccharide lyase 8 N-terminal alpha-helical" evidence="8">
    <location>
        <begin position="59"/>
        <end position="381"/>
    </location>
</feature>
<dbReference type="Proteomes" id="UP000030475">
    <property type="component" value="Unassembled WGS sequence"/>
</dbReference>
<evidence type="ECO:0000259" key="7">
    <source>
        <dbReference type="Pfam" id="PF02884"/>
    </source>
</evidence>
<evidence type="ECO:0000256" key="2">
    <source>
        <dbReference type="ARBA" id="ARBA00022729"/>
    </source>
</evidence>
<dbReference type="InterPro" id="IPR004103">
    <property type="entry name" value="Lyase_8_C"/>
</dbReference>
<dbReference type="SUPFAM" id="SSF74650">
    <property type="entry name" value="Galactose mutarotase-like"/>
    <property type="match status" value="1"/>
</dbReference>
<evidence type="ECO:0000256" key="3">
    <source>
        <dbReference type="ARBA" id="ARBA00023239"/>
    </source>
</evidence>
<evidence type="ECO:0000313" key="9">
    <source>
        <dbReference type="EMBL" id="KGX17052.1"/>
    </source>
</evidence>
<dbReference type="Gene3D" id="2.70.98.10">
    <property type="match status" value="1"/>
</dbReference>
<protein>
    <submittedName>
        <fullName evidence="9">Xanthan lyase</fullName>
    </submittedName>
</protein>
<dbReference type="InterPro" id="IPR011013">
    <property type="entry name" value="Gal_mutarotase_sf_dom"/>
</dbReference>
<organism evidence="9 10">
    <name type="scientific">Burkholderia pseudomallei</name>
    <name type="common">Pseudomonas pseudomallei</name>
    <dbReference type="NCBI Taxonomy" id="28450"/>
    <lineage>
        <taxon>Bacteria</taxon>
        <taxon>Pseudomonadati</taxon>
        <taxon>Pseudomonadota</taxon>
        <taxon>Betaproteobacteria</taxon>
        <taxon>Burkholderiales</taxon>
        <taxon>Burkholderiaceae</taxon>
        <taxon>Burkholderia</taxon>
        <taxon>pseudomallei group</taxon>
    </lineage>
</organism>
<dbReference type="SUPFAM" id="SSF49863">
    <property type="entry name" value="Hyaluronate lyase-like, C-terminal domain"/>
    <property type="match status" value="1"/>
</dbReference>
<evidence type="ECO:0000256" key="4">
    <source>
        <dbReference type="PIRSR" id="PIRSR638970-1"/>
    </source>
</evidence>
<dbReference type="PROSITE" id="PS51257">
    <property type="entry name" value="PROKAR_LIPOPROTEIN"/>
    <property type="match status" value="1"/>
</dbReference>
<proteinExistence type="inferred from homology"/>
<feature type="domain" description="Polysaccharide lyase family 8 C-terminal" evidence="7">
    <location>
        <begin position="763"/>
        <end position="814"/>
    </location>
</feature>
<feature type="active site" evidence="4">
    <location>
        <position position="287"/>
    </location>
</feature>
<feature type="chain" id="PRO_5041317191" evidence="5">
    <location>
        <begin position="22"/>
        <end position="864"/>
    </location>
</feature>
<reference evidence="9 10" key="1">
    <citation type="submission" date="2014-08" db="EMBL/GenBank/DDBJ databases">
        <authorList>
            <person name="Bunnell A."/>
            <person name="Chain P.S."/>
            <person name="Chertkov O."/>
            <person name="Currie B.J."/>
            <person name="Daligault H.E."/>
            <person name="Davenport K.W."/>
            <person name="Davis C."/>
            <person name="Gleasner C.D."/>
            <person name="Johnson S.L."/>
            <person name="Kaestli M."/>
            <person name="Koren S."/>
            <person name="Kunde Y.A."/>
            <person name="Mayo M."/>
            <person name="McMurry K.K."/>
            <person name="Price E.P."/>
            <person name="Reitenga K.G."/>
            <person name="Robison R."/>
            <person name="Rosovitz M.J."/>
            <person name="Sarovich D.S."/>
            <person name="Teshima H."/>
        </authorList>
    </citation>
    <scope>NUCLEOTIDE SEQUENCE [LARGE SCALE GENOMIC DNA]</scope>
    <source>
        <strain evidence="9 10">MSHR44</strain>
    </source>
</reference>
<dbReference type="InterPro" id="IPR038970">
    <property type="entry name" value="Lyase_8"/>
</dbReference>
<accession>A0AA40MH92</accession>
<feature type="active site" evidence="4">
    <location>
        <position position="278"/>
    </location>
</feature>
<sequence>MKMQDCRVGAKTSLCILLATAALVGGCGGGETSTSALPTPQPAPSAPAQVDTASMRALWQTYMTGGNLNLSDPDIQAKVNSIGTTAQNDLNSLNPAVSRATCLWNDLCTWNKSANLTNNYKRIQEMVLGYGTQGSSLYHDPTLLSNILAALQWLYDNKYNANTAQYDNWWDWEIGIPKLLGNILITLYDQVSPALRNNYVVAMDHFNADPTYQTWPVANPPVAMTGANMLDKVIGRVFSGMLADNGDKITAARNAMQLVYNNVTSDDGFYQDGSFIQHHYIGYIGSYGGVLIDDLTYLMYMTNGTQWSFPSTEVQTIAGWVNNSIAPFIYKGAMMDMTRGRAISRSATTDHVAGRAMAVSVRRVADGVDAATAAQINSLVKGLIQSDTVYNSAPGCSSNCYVSGLGLYDMTRVKALLADNTVTGTQVQTSRIYGSMARAVHIAPTFGFGLAMFSDRISSFEEGNGENKKGWLTGAGMTTMYTDDEAQFSYNFWATVDYGRLPGTTVDSANFGSPVDWAFYGNAAGGLRWTGGSSVLGAYTSAGMELDMSGFLSREPLSRTSPSQLTGRKSWFMMDDRIVALGSDLADNVGSPVETIVDNRRLVAPSGSFPGGDNTLTINNSVYSNAALGAGPQLVANVRWAHLQGSSQNACSPVQNNWCTNGSKGVGYVFPTPATLTVLREARTGTWSAVGTGASTPVTDNYLSLAIPHGTNPSAASYSYVLLPNKSAAEVNAIALNPGISVLGNGNGIHSVMYTPTGGSVTRVVGANFWLPTGGTVNVNSQSYVTSSAKASVTVAETASGLSVAVSDPTEANTGTVTVEINRGARSVGTLDSAVTVLQLKPTIKLAVNVNAAHGRSIAASFNF</sequence>
<dbReference type="GO" id="GO:0005975">
    <property type="term" value="P:carbohydrate metabolic process"/>
    <property type="evidence" value="ECO:0007669"/>
    <property type="project" value="InterPro"/>
</dbReference>
<keyword evidence="2 5" id="KW-0732">Signal</keyword>
<evidence type="ECO:0000256" key="5">
    <source>
        <dbReference type="SAM" id="SignalP"/>
    </source>
</evidence>
<dbReference type="Pfam" id="PF08124">
    <property type="entry name" value="Lyase_8_N"/>
    <property type="match status" value="1"/>
</dbReference>
<dbReference type="InterPro" id="IPR003159">
    <property type="entry name" value="Lyase_8_central_dom"/>
</dbReference>
<evidence type="ECO:0000256" key="1">
    <source>
        <dbReference type="ARBA" id="ARBA00006699"/>
    </source>
</evidence>
<dbReference type="Gene3D" id="2.60.220.10">
    <property type="entry name" value="Polysaccharide lyase family 8-like, C-terminal"/>
    <property type="match status" value="1"/>
</dbReference>
<dbReference type="Pfam" id="PF02278">
    <property type="entry name" value="Lyase_8"/>
    <property type="match status" value="1"/>
</dbReference>
<comment type="similarity">
    <text evidence="1">Belongs to the polysaccharide lyase 8 family.</text>
</comment>